<gene>
    <name evidence="1" type="ORF">GCM10009559_24590</name>
</gene>
<evidence type="ECO:0000313" key="1">
    <source>
        <dbReference type="EMBL" id="GAA0934203.1"/>
    </source>
</evidence>
<dbReference type="EMBL" id="BAAAHP010000069">
    <property type="protein sequence ID" value="GAA0934203.1"/>
    <property type="molecule type" value="Genomic_DNA"/>
</dbReference>
<protein>
    <submittedName>
        <fullName evidence="1">Uncharacterized protein</fullName>
    </submittedName>
</protein>
<evidence type="ECO:0000313" key="2">
    <source>
        <dbReference type="Proteomes" id="UP001499967"/>
    </source>
</evidence>
<reference evidence="2" key="1">
    <citation type="journal article" date="2019" name="Int. J. Syst. Evol. Microbiol.">
        <title>The Global Catalogue of Microorganisms (GCM) 10K type strain sequencing project: providing services to taxonomists for standard genome sequencing and annotation.</title>
        <authorList>
            <consortium name="The Broad Institute Genomics Platform"/>
            <consortium name="The Broad Institute Genome Sequencing Center for Infectious Disease"/>
            <person name="Wu L."/>
            <person name="Ma J."/>
        </authorList>
    </citation>
    <scope>NUCLEOTIDE SEQUENCE [LARGE SCALE GENOMIC DNA]</scope>
    <source>
        <strain evidence="2">JCM 11117</strain>
    </source>
</reference>
<accession>A0ABP4AB96</accession>
<organism evidence="1 2">
    <name type="scientific">Pseudonocardia zijingensis</name>
    <dbReference type="NCBI Taxonomy" id="153376"/>
    <lineage>
        <taxon>Bacteria</taxon>
        <taxon>Bacillati</taxon>
        <taxon>Actinomycetota</taxon>
        <taxon>Actinomycetes</taxon>
        <taxon>Pseudonocardiales</taxon>
        <taxon>Pseudonocardiaceae</taxon>
        <taxon>Pseudonocardia</taxon>
    </lineage>
</organism>
<comment type="caution">
    <text evidence="1">The sequence shown here is derived from an EMBL/GenBank/DDBJ whole genome shotgun (WGS) entry which is preliminary data.</text>
</comment>
<name>A0ABP4AB96_9PSEU</name>
<dbReference type="RefSeq" id="WP_343941453.1">
    <property type="nucleotide sequence ID" value="NZ_BAAAHP010000069.1"/>
</dbReference>
<sequence>MTTTGCGLPGFRCEACGANRPGLRVHLVRFGALGVACMTLCPPCATSGITPQVAETTAARLVKQHRRHLAAVAERKP</sequence>
<keyword evidence="2" id="KW-1185">Reference proteome</keyword>
<proteinExistence type="predicted"/>
<dbReference type="Proteomes" id="UP001499967">
    <property type="component" value="Unassembled WGS sequence"/>
</dbReference>